<feature type="coiled-coil region" evidence="1">
    <location>
        <begin position="941"/>
        <end position="971"/>
    </location>
</feature>
<name>A0A0L0C5S8_LUCCU</name>
<proteinExistence type="predicted"/>
<dbReference type="OrthoDB" id="8194084at2759"/>
<feature type="region of interest" description="Disordered" evidence="2">
    <location>
        <begin position="273"/>
        <end position="355"/>
    </location>
</feature>
<evidence type="ECO:0000259" key="4">
    <source>
        <dbReference type="Pfam" id="PF15999"/>
    </source>
</evidence>
<feature type="region of interest" description="Disordered" evidence="2">
    <location>
        <begin position="808"/>
        <end position="842"/>
    </location>
</feature>
<evidence type="ECO:0000256" key="1">
    <source>
        <dbReference type="SAM" id="Coils"/>
    </source>
</evidence>
<keyword evidence="1" id="KW-0175">Coiled coil</keyword>
<gene>
    <name evidence="5" type="ORF">FF38_05097</name>
</gene>
<comment type="caution">
    <text evidence="5">The sequence shown here is derived from an EMBL/GenBank/DDBJ whole genome shotgun (WGS) entry which is preliminary data.</text>
</comment>
<feature type="compositionally biased region" description="Basic and acidic residues" evidence="2">
    <location>
        <begin position="527"/>
        <end position="539"/>
    </location>
</feature>
<dbReference type="OMA" id="DSEYNDH"/>
<sequence length="1462" mass="161359">MKLIILTLLSGLLGYTISKPLDDASDALVEIEKQRLIKFPEEVEKPSVVEGDEKHDEAKRILQEIEKINQALGYVKKQADPTRSPAILDSSQYLFPNTGYQPFHVQSPQVMGVNGETLLLPSIRSVKLETVHHNKASEHNRPPTRKPQKPKVTTKPQKPKVTTKPKNPLYFKPQRVEIPAPQTKAEEKLLPSHFVIPVRLFKQNKQQYVAKNNPQEYKVKGYKIVGDIDHFYGKTKANKTSTNSKVKSTTKYHLFFLPQEVVPKSTLKDIKAIDDNSKENTSREEKVNHRPYKVQANSQTVTTGNTVNTTSSSQIVRKRLVAKPQKSSVVSASSSTVVKVQPTTNGSGQQQQQVQQQQQQQHVQQQQQQQQQQHYEKPTAAQQITQIIQQSEATPSYNALNNPTAATNNNNNNPNQIIKNRPLFNLQNGNNNNNGIKNRPLLELQNNINNINNATSNAIKNAFQNIFRLPFRPQDPNKPLTATEFTPVQTVPLQIPQLLPAPQQQFYTSPSSPQAPPHPFYGNDEVQNDHLDSDYKWDDENVSADSSSSGDQYTYNTSQESGEPEEKKIFSHLLKHKQETQSDALKHGGIIIQRLKVRKGGIAIAGPGGVATAGSGGTAIVGPGGYALTHPRSLTIAGPGAKIIAIPSNVDLKDALQRTNLESQMFPREGRIVATGPTVYYAPPTGDYSFQNWPTSALQTWPLQPSPLTAYTSYGLNLLTPAQLQNNDDKEKLQKVAQPALQHTTNYASYLTPQYLSPQQQYFAFNSAFFNAPFGQFAYTTGQQYLPQLVATIPSITPTLTPVTEKFTTTTTTEASTQSPKIKNREPTTRKPQGSLQVKPPKLQLKPDENTQNFLNIPVKPEKIIEIEGDFKSDKALLKAVEKINPEYVIEEIINVPGKHVFSSESKEQIKTPLVKQTKVQTQNKLIAVEQKQIQIQPSKLIAAEQRQNQLQQINKAKKQKKLNTKQKQREDFEPETQIKVEAIGKTSTKGNIPEIPFGTYFLPYFSQNQQQHETGKKPAALILEPHSKAIVGNGGTAISTPISKAYLKRGVTTNVYFNPESVAIAGVGGKAHAQADLESSDIELNEDAQTLPYYGGLKGHFVHLKDGQVQKISGNTNELKAAPRQGPVAAASSQIALTVHDSEYNDHKSSFEEDFNKIQLAAARLVAIQELAKRKGTFSPEDNRVYAASLLELGQAAQNLAMLQQTGQIQDFSVLLQPMHTTVMPQKTPVKEDKNAEDAVAIEAAEGPQKVDEVTEQQLSESDLLPPSHEDPYEDVHDSVAITPPKKDASVAEAKPVGISIAGEGGVASAKPNAVALSGRNGLAVSAPKATAIAGVTAEEAAAFSISLPTRNNLVIKSISSRLSSSPSYDEYDDIDTSPLRAHTRNVPFLRSAGMEKSKDSSKAKPMMATLNAADAIVKMWRTAIAEDHAADYGTPERNNDFDIEQFVKISKQMNNQRRRI</sequence>
<feature type="compositionally biased region" description="Low complexity" evidence="2">
    <location>
        <begin position="297"/>
        <end position="314"/>
    </location>
</feature>
<feature type="region of interest" description="Disordered" evidence="2">
    <location>
        <begin position="1248"/>
        <end position="1276"/>
    </location>
</feature>
<dbReference type="Pfam" id="PF15999">
    <property type="entry name" value="DUF4774"/>
    <property type="match status" value="3"/>
</dbReference>
<evidence type="ECO:0000313" key="5">
    <source>
        <dbReference type="EMBL" id="KNC27602.1"/>
    </source>
</evidence>
<feature type="compositionally biased region" description="Polar residues" evidence="2">
    <location>
        <begin position="543"/>
        <end position="561"/>
    </location>
</feature>
<organism evidence="5 6">
    <name type="scientific">Lucilia cuprina</name>
    <name type="common">Green bottle fly</name>
    <name type="synonym">Australian sheep blowfly</name>
    <dbReference type="NCBI Taxonomy" id="7375"/>
    <lineage>
        <taxon>Eukaryota</taxon>
        <taxon>Metazoa</taxon>
        <taxon>Ecdysozoa</taxon>
        <taxon>Arthropoda</taxon>
        <taxon>Hexapoda</taxon>
        <taxon>Insecta</taxon>
        <taxon>Pterygota</taxon>
        <taxon>Neoptera</taxon>
        <taxon>Endopterygota</taxon>
        <taxon>Diptera</taxon>
        <taxon>Brachycera</taxon>
        <taxon>Muscomorpha</taxon>
        <taxon>Oestroidea</taxon>
        <taxon>Calliphoridae</taxon>
        <taxon>Luciliinae</taxon>
        <taxon>Lucilia</taxon>
    </lineage>
</organism>
<evidence type="ECO:0000313" key="6">
    <source>
        <dbReference type="Proteomes" id="UP000037069"/>
    </source>
</evidence>
<dbReference type="Proteomes" id="UP000037069">
    <property type="component" value="Unassembled WGS sequence"/>
</dbReference>
<feature type="domain" description="DUF4774" evidence="4">
    <location>
        <begin position="594"/>
        <end position="647"/>
    </location>
</feature>
<feature type="signal peptide" evidence="3">
    <location>
        <begin position="1"/>
        <end position="18"/>
    </location>
</feature>
<feature type="compositionally biased region" description="Low complexity" evidence="2">
    <location>
        <begin position="322"/>
        <end position="341"/>
    </location>
</feature>
<keyword evidence="6" id="KW-1185">Reference proteome</keyword>
<dbReference type="EMBL" id="JRES01000882">
    <property type="protein sequence ID" value="KNC27602.1"/>
    <property type="molecule type" value="Genomic_DNA"/>
</dbReference>
<feature type="region of interest" description="Disordered" evidence="2">
    <location>
        <begin position="504"/>
        <end position="566"/>
    </location>
</feature>
<feature type="domain" description="DUF4774" evidence="4">
    <location>
        <begin position="1021"/>
        <end position="1076"/>
    </location>
</feature>
<feature type="domain" description="DUF4774" evidence="4">
    <location>
        <begin position="1292"/>
        <end position="1339"/>
    </location>
</feature>
<evidence type="ECO:0000256" key="2">
    <source>
        <dbReference type="SAM" id="MobiDB-lite"/>
    </source>
</evidence>
<feature type="region of interest" description="Disordered" evidence="2">
    <location>
        <begin position="133"/>
        <end position="166"/>
    </location>
</feature>
<reference evidence="5 6" key="1">
    <citation type="journal article" date="2015" name="Nat. Commun.">
        <title>Lucilia cuprina genome unlocks parasitic fly biology to underpin future interventions.</title>
        <authorList>
            <person name="Anstead C.A."/>
            <person name="Korhonen P.K."/>
            <person name="Young N.D."/>
            <person name="Hall R.S."/>
            <person name="Jex A.R."/>
            <person name="Murali S.C."/>
            <person name="Hughes D.S."/>
            <person name="Lee S.F."/>
            <person name="Perry T."/>
            <person name="Stroehlein A.J."/>
            <person name="Ansell B.R."/>
            <person name="Breugelmans B."/>
            <person name="Hofmann A."/>
            <person name="Qu J."/>
            <person name="Dugan S."/>
            <person name="Lee S.L."/>
            <person name="Chao H."/>
            <person name="Dinh H."/>
            <person name="Han Y."/>
            <person name="Doddapaneni H.V."/>
            <person name="Worley K.C."/>
            <person name="Muzny D.M."/>
            <person name="Ioannidis P."/>
            <person name="Waterhouse R.M."/>
            <person name="Zdobnov E.M."/>
            <person name="James P.J."/>
            <person name="Bagnall N.H."/>
            <person name="Kotze A.C."/>
            <person name="Gibbs R.A."/>
            <person name="Richards S."/>
            <person name="Batterham P."/>
            <person name="Gasser R.B."/>
        </authorList>
    </citation>
    <scope>NUCLEOTIDE SEQUENCE [LARGE SCALE GENOMIC DNA]</scope>
    <source>
        <strain evidence="5 6">LS</strain>
        <tissue evidence="5">Full body</tissue>
    </source>
</reference>
<feature type="chain" id="PRO_5005535842" description="DUF4774 domain-containing protein" evidence="3">
    <location>
        <begin position="19"/>
        <end position="1462"/>
    </location>
</feature>
<protein>
    <recommendedName>
        <fullName evidence="4">DUF4774 domain-containing protein</fullName>
    </recommendedName>
</protein>
<accession>A0A0L0C5S8</accession>
<evidence type="ECO:0000256" key="3">
    <source>
        <dbReference type="SAM" id="SignalP"/>
    </source>
</evidence>
<feature type="compositionally biased region" description="Basic and acidic residues" evidence="2">
    <location>
        <begin position="273"/>
        <end position="288"/>
    </location>
</feature>
<feature type="compositionally biased region" description="Low complexity" evidence="2">
    <location>
        <begin position="808"/>
        <end position="817"/>
    </location>
</feature>
<dbReference type="InterPro" id="IPR031942">
    <property type="entry name" value="DUF4774"/>
</dbReference>
<keyword evidence="3" id="KW-0732">Signal</keyword>